<dbReference type="Proteomes" id="UP000663722">
    <property type="component" value="Chromosome"/>
</dbReference>
<proteinExistence type="predicted"/>
<evidence type="ECO:0000313" key="1">
    <source>
        <dbReference type="EMBL" id="QTA87841.1"/>
    </source>
</evidence>
<gene>
    <name evidence="1" type="ORF">dnm_038780</name>
</gene>
<reference evidence="1" key="1">
    <citation type="journal article" date="2021" name="Microb. Physiol.">
        <title>Proteogenomic Insights into the Physiology of Marine, Sulfate-Reducing, Filamentous Desulfonema limicola and Desulfonema magnum.</title>
        <authorList>
            <person name="Schnaars V."/>
            <person name="Wohlbrand L."/>
            <person name="Scheve S."/>
            <person name="Hinrichs C."/>
            <person name="Reinhardt R."/>
            <person name="Rabus R."/>
        </authorList>
    </citation>
    <scope>NUCLEOTIDE SEQUENCE</scope>
    <source>
        <strain evidence="1">4be13</strain>
    </source>
</reference>
<accession>A0A975BLS9</accession>
<dbReference type="AlphaFoldDB" id="A0A975BLS9"/>
<name>A0A975BLS9_9BACT</name>
<dbReference type="KEGG" id="dmm:dnm_038780"/>
<dbReference type="EMBL" id="CP061800">
    <property type="protein sequence ID" value="QTA87841.1"/>
    <property type="molecule type" value="Genomic_DNA"/>
</dbReference>
<keyword evidence="2" id="KW-1185">Reference proteome</keyword>
<organism evidence="1 2">
    <name type="scientific">Desulfonema magnum</name>
    <dbReference type="NCBI Taxonomy" id="45655"/>
    <lineage>
        <taxon>Bacteria</taxon>
        <taxon>Pseudomonadati</taxon>
        <taxon>Thermodesulfobacteriota</taxon>
        <taxon>Desulfobacteria</taxon>
        <taxon>Desulfobacterales</taxon>
        <taxon>Desulfococcaceae</taxon>
        <taxon>Desulfonema</taxon>
    </lineage>
</organism>
<sequence>MKKIKTSKLFLKISTCATVFYISFFCELRRNPAFSFTGGGSFREKSRVSSRVNIKNFCSGTYLNFSISFFGVQSNYPW</sequence>
<evidence type="ECO:0000313" key="2">
    <source>
        <dbReference type="Proteomes" id="UP000663722"/>
    </source>
</evidence>
<protein>
    <submittedName>
        <fullName evidence="1">Uncharacterized protein</fullName>
    </submittedName>
</protein>